<dbReference type="PANTHER" id="PTHR36986">
    <property type="entry name" value="UPF0643 PROTEIN PB2B2.08"/>
    <property type="match status" value="1"/>
</dbReference>
<dbReference type="AlphaFoldDB" id="A0A4S8YKK1"/>
<dbReference type="Proteomes" id="UP000310421">
    <property type="component" value="Unassembled WGS sequence"/>
</dbReference>
<sequence>MAAAVEVINPTYSGDSSKHSAVSSVEEVDSSDESTGSNSLLVVSPYTTAQHLLDLNRYDTASQLFAKALTTLRPTRDDYATTEYTSTFNFQEVVDTLKGLARAESHTWQKKEFYVVSFRSQLKHEVDGERLFQLDAFSHQEAMASGGLLKYWYGVKDEDRRNLATCFWESRQHARDGGRGPWHAQARAAATIWYESIVFKTYVLTIGDGANSWEFRNYEESRR</sequence>
<gene>
    <name evidence="2" type="ORF">D6D20_09751</name>
</gene>
<evidence type="ECO:0000313" key="3">
    <source>
        <dbReference type="Proteomes" id="UP000310421"/>
    </source>
</evidence>
<dbReference type="PANTHER" id="PTHR36986:SF1">
    <property type="entry name" value="UPF0643 PROTEIN PB2B2.08"/>
    <property type="match status" value="1"/>
</dbReference>
<accession>A0A4S8YKK1</accession>
<proteinExistence type="predicted"/>
<comment type="caution">
    <text evidence="2">The sequence shown here is derived from an EMBL/GenBank/DDBJ whole genome shotgun (WGS) entry which is preliminary data.</text>
</comment>
<feature type="region of interest" description="Disordered" evidence="1">
    <location>
        <begin position="12"/>
        <end position="39"/>
    </location>
</feature>
<feature type="compositionally biased region" description="Polar residues" evidence="1">
    <location>
        <begin position="12"/>
        <end position="21"/>
    </location>
</feature>
<evidence type="ECO:0000256" key="1">
    <source>
        <dbReference type="SAM" id="MobiDB-lite"/>
    </source>
</evidence>
<protein>
    <submittedName>
        <fullName evidence="2">Uncharacterized protein</fullName>
    </submittedName>
</protein>
<name>A0A4S8YKK1_AURPU</name>
<reference evidence="2 3" key="1">
    <citation type="submission" date="2018-10" db="EMBL/GenBank/DDBJ databases">
        <title>Fifty Aureobasidium pullulans genomes reveal a recombining polyextremotolerant generalist.</title>
        <authorList>
            <person name="Gostincar C."/>
            <person name="Turk M."/>
            <person name="Zajc J."/>
            <person name="Gunde-Cimerman N."/>
        </authorList>
    </citation>
    <scope>NUCLEOTIDE SEQUENCE [LARGE SCALE GENOMIC DNA]</scope>
    <source>
        <strain evidence="2 3">EXF-10751</strain>
    </source>
</reference>
<dbReference type="EMBL" id="QZAN01000209">
    <property type="protein sequence ID" value="THW55072.1"/>
    <property type="molecule type" value="Genomic_DNA"/>
</dbReference>
<evidence type="ECO:0000313" key="2">
    <source>
        <dbReference type="EMBL" id="THW55072.1"/>
    </source>
</evidence>
<organism evidence="2 3">
    <name type="scientific">Aureobasidium pullulans</name>
    <name type="common">Black yeast</name>
    <name type="synonym">Pullularia pullulans</name>
    <dbReference type="NCBI Taxonomy" id="5580"/>
    <lineage>
        <taxon>Eukaryota</taxon>
        <taxon>Fungi</taxon>
        <taxon>Dikarya</taxon>
        <taxon>Ascomycota</taxon>
        <taxon>Pezizomycotina</taxon>
        <taxon>Dothideomycetes</taxon>
        <taxon>Dothideomycetidae</taxon>
        <taxon>Dothideales</taxon>
        <taxon>Saccotheciaceae</taxon>
        <taxon>Aureobasidium</taxon>
    </lineage>
</organism>